<name>A0A4P8JU88_HALMA</name>
<dbReference type="PROSITE" id="PS51330">
    <property type="entry name" value="DHFR_2"/>
    <property type="match status" value="1"/>
</dbReference>
<evidence type="ECO:0000256" key="3">
    <source>
        <dbReference type="ARBA" id="ARBA00022563"/>
    </source>
</evidence>
<evidence type="ECO:0000256" key="2">
    <source>
        <dbReference type="ARBA" id="ARBA00012856"/>
    </source>
</evidence>
<comment type="similarity">
    <text evidence="6">Belongs to the dihydrofolate reductase family.</text>
</comment>
<dbReference type="InterPro" id="IPR024072">
    <property type="entry name" value="DHFR-like_dom_sf"/>
</dbReference>
<dbReference type="SMR" id="A0A4P8JU88"/>
<organism evidence="8 9">
    <name type="scientific">Haloarcula marismortui (strain ATCC 43049 / DSM 3752 / JCM 8966 / VKM B-1809)</name>
    <name type="common">Halobacterium marismortui</name>
    <dbReference type="NCBI Taxonomy" id="272569"/>
    <lineage>
        <taxon>Archaea</taxon>
        <taxon>Methanobacteriati</taxon>
        <taxon>Methanobacteriota</taxon>
        <taxon>Stenosarchaea group</taxon>
        <taxon>Halobacteria</taxon>
        <taxon>Halobacteriales</taxon>
        <taxon>Haloarculaceae</taxon>
        <taxon>Haloarcula</taxon>
    </lineage>
</organism>
<dbReference type="PRINTS" id="PR00070">
    <property type="entry name" value="DHFR"/>
</dbReference>
<dbReference type="InterPro" id="IPR001796">
    <property type="entry name" value="DHFR_dom"/>
</dbReference>
<dbReference type="Gene3D" id="3.40.430.10">
    <property type="entry name" value="Dihydrofolate Reductase, subunit A"/>
    <property type="match status" value="1"/>
</dbReference>
<dbReference type="EC" id="1.5.1.3" evidence="2"/>
<reference evidence="8 9" key="1">
    <citation type="submission" date="2019-04" db="EMBL/GenBank/DDBJ databases">
        <title>Methylomes of two halophilic Archaea, Haloarcula marismortui and Haloferax mediterranei.</title>
        <authorList>
            <person name="DasSarma S."/>
            <person name="DasSarma P."/>
            <person name="DasSarma S."/>
            <person name="Fomenkov A."/>
            <person name="Vincze T."/>
            <person name="Anton B.P."/>
            <person name="Roberts R.J."/>
        </authorList>
    </citation>
    <scope>NUCLEOTIDE SEQUENCE [LARGE SCALE GENOMIC DNA]</scope>
    <source>
        <strain evidence="8 9">ATCC 43049</strain>
        <plasmid evidence="9">phma411</plasmid>
    </source>
</reference>
<keyword evidence="4" id="KW-0521">NADP</keyword>
<keyword evidence="3" id="KW-0554">One-carbon metabolism</keyword>
<dbReference type="InterPro" id="IPR012259">
    <property type="entry name" value="DHFR"/>
</dbReference>
<evidence type="ECO:0000256" key="1">
    <source>
        <dbReference type="ARBA" id="ARBA00004903"/>
    </source>
</evidence>
<dbReference type="GO" id="GO:0046452">
    <property type="term" value="P:dihydrofolate metabolic process"/>
    <property type="evidence" value="ECO:0007669"/>
    <property type="project" value="TreeGrafter"/>
</dbReference>
<dbReference type="PANTHER" id="PTHR48069:SF3">
    <property type="entry name" value="DIHYDROFOLATE REDUCTASE"/>
    <property type="match status" value="1"/>
</dbReference>
<dbReference type="GO" id="GO:0006730">
    <property type="term" value="P:one-carbon metabolic process"/>
    <property type="evidence" value="ECO:0007669"/>
    <property type="project" value="UniProtKB-KW"/>
</dbReference>
<evidence type="ECO:0000259" key="7">
    <source>
        <dbReference type="PROSITE" id="PS51330"/>
    </source>
</evidence>
<evidence type="ECO:0000256" key="6">
    <source>
        <dbReference type="RuleBase" id="RU004474"/>
    </source>
</evidence>
<dbReference type="Proteomes" id="UP000298722">
    <property type="component" value="Plasmid pHMA411"/>
</dbReference>
<dbReference type="GO" id="GO:0050661">
    <property type="term" value="F:NADP binding"/>
    <property type="evidence" value="ECO:0007669"/>
    <property type="project" value="InterPro"/>
</dbReference>
<dbReference type="CDD" id="cd00209">
    <property type="entry name" value="DHFR"/>
    <property type="match status" value="1"/>
</dbReference>
<dbReference type="GO" id="GO:0004146">
    <property type="term" value="F:dihydrofolate reductase activity"/>
    <property type="evidence" value="ECO:0007669"/>
    <property type="project" value="UniProtKB-EC"/>
</dbReference>
<sequence length="167" mass="18093">MCMKLSLIAAVAANGVIGAGGDIPWQYPEDLTHFKETTVGHPVIMGRRTFESIRRDLDGPLPERLNIVLTTTPHQLPDSVTAVTSTTAAVAEAADSDASTTYVIGGATVYEQFLPQADELILTELAAAFDGDTVFPTVDWSNWTEMERTTHSEFAIVRYTRTSSDSA</sequence>
<gene>
    <name evidence="8" type="ORF">E6P14_03820</name>
</gene>
<protein>
    <recommendedName>
        <fullName evidence="2">dihydrofolate reductase</fullName>
        <ecNumber evidence="2">1.5.1.3</ecNumber>
    </recommendedName>
</protein>
<geneLocation type="plasmid" evidence="9">
    <name>phma411</name>
</geneLocation>
<dbReference type="InterPro" id="IPR017925">
    <property type="entry name" value="DHFR_CS"/>
</dbReference>
<dbReference type="SUPFAM" id="SSF53597">
    <property type="entry name" value="Dihydrofolate reductase-like"/>
    <property type="match status" value="1"/>
</dbReference>
<evidence type="ECO:0000313" key="9">
    <source>
        <dbReference type="Proteomes" id="UP000298722"/>
    </source>
</evidence>
<proteinExistence type="inferred from homology"/>
<dbReference type="KEGG" id="hma:pNG7359"/>
<dbReference type="GO" id="GO:0005829">
    <property type="term" value="C:cytosol"/>
    <property type="evidence" value="ECO:0007669"/>
    <property type="project" value="TreeGrafter"/>
</dbReference>
<dbReference type="AlphaFoldDB" id="A0A4P8JU88"/>
<dbReference type="PIRSF" id="PIRSF000194">
    <property type="entry name" value="DHFR"/>
    <property type="match status" value="1"/>
</dbReference>
<evidence type="ECO:0000256" key="5">
    <source>
        <dbReference type="ARBA" id="ARBA00023002"/>
    </source>
</evidence>
<dbReference type="GO" id="GO:0046655">
    <property type="term" value="P:folic acid metabolic process"/>
    <property type="evidence" value="ECO:0007669"/>
    <property type="project" value="TreeGrafter"/>
</dbReference>
<dbReference type="PROSITE" id="PS00075">
    <property type="entry name" value="DHFR_1"/>
    <property type="match status" value="1"/>
</dbReference>
<accession>A0A4P8JU88</accession>
<evidence type="ECO:0000313" key="8">
    <source>
        <dbReference type="EMBL" id="QCP90017.1"/>
    </source>
</evidence>
<keyword evidence="8" id="KW-0614">Plasmid</keyword>
<dbReference type="GO" id="GO:0046654">
    <property type="term" value="P:tetrahydrofolate biosynthetic process"/>
    <property type="evidence" value="ECO:0007669"/>
    <property type="project" value="InterPro"/>
</dbReference>
<evidence type="ECO:0000256" key="4">
    <source>
        <dbReference type="ARBA" id="ARBA00022857"/>
    </source>
</evidence>
<dbReference type="PANTHER" id="PTHR48069">
    <property type="entry name" value="DIHYDROFOLATE REDUCTASE"/>
    <property type="match status" value="1"/>
</dbReference>
<comment type="pathway">
    <text evidence="1">Cofactor biosynthesis; tetrahydrofolate biosynthesis; 5,6,7,8-tetrahydrofolate from 7,8-dihydrofolate: step 1/1.</text>
</comment>
<dbReference type="Pfam" id="PF00186">
    <property type="entry name" value="DHFR_1"/>
    <property type="match status" value="1"/>
</dbReference>
<dbReference type="EMBL" id="CP039137">
    <property type="protein sequence ID" value="QCP90017.1"/>
    <property type="molecule type" value="Genomic_DNA"/>
</dbReference>
<keyword evidence="5" id="KW-0560">Oxidoreductase</keyword>
<feature type="domain" description="DHFR" evidence="7">
    <location>
        <begin position="4"/>
        <end position="167"/>
    </location>
</feature>